<feature type="compositionally biased region" description="Low complexity" evidence="11">
    <location>
        <begin position="180"/>
        <end position="194"/>
    </location>
</feature>
<dbReference type="CDD" id="cd01722">
    <property type="entry name" value="Sm_F"/>
    <property type="match status" value="1"/>
</dbReference>
<dbReference type="PANTHER" id="PTHR46050">
    <property type="entry name" value="TPR REPEAT-CONTAINING THIOREDOXIN"/>
    <property type="match status" value="1"/>
</dbReference>
<reference evidence="13 14" key="1">
    <citation type="submission" date="2019-04" db="EMBL/GenBank/DDBJ databases">
        <title>An improved genome assembly and genetic linkage map for asparagus bean, Vigna unguiculata ssp. sesquipedialis.</title>
        <authorList>
            <person name="Xia Q."/>
            <person name="Zhang R."/>
            <person name="Dong Y."/>
        </authorList>
    </citation>
    <scope>NUCLEOTIDE SEQUENCE [LARGE SCALE GENOMIC DNA]</scope>
    <source>
        <tissue evidence="13">Leaf</tissue>
    </source>
</reference>
<evidence type="ECO:0000256" key="3">
    <source>
        <dbReference type="ARBA" id="ARBA00022664"/>
    </source>
</evidence>
<dbReference type="PANTHER" id="PTHR46050:SF14">
    <property type="entry name" value="43KDA POSTSYNAPTIC PROTEIN-RELATED"/>
    <property type="match status" value="1"/>
</dbReference>
<gene>
    <name evidence="13" type="ORF">DEO72_LG11g2892</name>
</gene>
<dbReference type="SUPFAM" id="SSF50182">
    <property type="entry name" value="Sm-like ribonucleoproteins"/>
    <property type="match status" value="1"/>
</dbReference>
<keyword evidence="6" id="KW-0508">mRNA splicing</keyword>
<evidence type="ECO:0000256" key="6">
    <source>
        <dbReference type="ARBA" id="ARBA00023187"/>
    </source>
</evidence>
<dbReference type="InterPro" id="IPR036249">
    <property type="entry name" value="Thioredoxin-like_sf"/>
</dbReference>
<feature type="repeat" description="TPR" evidence="10">
    <location>
        <begin position="408"/>
        <end position="441"/>
    </location>
</feature>
<proteinExistence type="inferred from homology"/>
<dbReference type="SUPFAM" id="SSF52833">
    <property type="entry name" value="Thioredoxin-like"/>
    <property type="match status" value="1"/>
</dbReference>
<keyword evidence="3" id="KW-0507">mRNA processing</keyword>
<name>A0A4D6NPR5_VIGUN</name>
<dbReference type="InterPro" id="IPR010920">
    <property type="entry name" value="LSM_dom_sf"/>
</dbReference>
<keyword evidence="8 13" id="KW-0687">Ribonucleoprotein</keyword>
<dbReference type="PROSITE" id="PS52002">
    <property type="entry name" value="SM"/>
    <property type="match status" value="1"/>
</dbReference>
<feature type="repeat" description="TPR" evidence="10">
    <location>
        <begin position="221"/>
        <end position="254"/>
    </location>
</feature>
<dbReference type="AlphaFoldDB" id="A0A4D6NPR5"/>
<evidence type="ECO:0000259" key="12">
    <source>
        <dbReference type="PROSITE" id="PS52002"/>
    </source>
</evidence>
<evidence type="ECO:0000256" key="11">
    <source>
        <dbReference type="SAM" id="MobiDB-lite"/>
    </source>
</evidence>
<feature type="region of interest" description="Disordered" evidence="11">
    <location>
        <begin position="167"/>
        <end position="194"/>
    </location>
</feature>
<comment type="subcellular location">
    <subcellularLocation>
        <location evidence="1">Nucleus</location>
    </subcellularLocation>
</comment>
<dbReference type="Pfam" id="PF01423">
    <property type="entry name" value="LSM"/>
    <property type="match status" value="1"/>
</dbReference>
<evidence type="ECO:0000256" key="5">
    <source>
        <dbReference type="ARBA" id="ARBA00022884"/>
    </source>
</evidence>
<feature type="domain" description="Sm" evidence="12">
    <location>
        <begin position="689"/>
        <end position="761"/>
    </location>
</feature>
<dbReference type="FunFam" id="2.30.30.100:FF:000011">
    <property type="entry name" value="small nuclear ribonucleoprotein F"/>
    <property type="match status" value="1"/>
</dbReference>
<dbReference type="InterPro" id="IPR047575">
    <property type="entry name" value="Sm"/>
</dbReference>
<evidence type="ECO:0000313" key="13">
    <source>
        <dbReference type="EMBL" id="QCE15880.1"/>
    </source>
</evidence>
<keyword evidence="7" id="KW-0539">Nucleus</keyword>
<dbReference type="InterPro" id="IPR019734">
    <property type="entry name" value="TPR_rpt"/>
</dbReference>
<dbReference type="Gene3D" id="3.40.30.10">
    <property type="entry name" value="Glutaredoxin"/>
    <property type="match status" value="1"/>
</dbReference>
<dbReference type="SUPFAM" id="SSF48452">
    <property type="entry name" value="TPR-like"/>
    <property type="match status" value="2"/>
</dbReference>
<dbReference type="InterPro" id="IPR011990">
    <property type="entry name" value="TPR-like_helical_dom_sf"/>
</dbReference>
<evidence type="ECO:0000256" key="10">
    <source>
        <dbReference type="PROSITE-ProRule" id="PRU00339"/>
    </source>
</evidence>
<feature type="region of interest" description="Disordered" evidence="11">
    <location>
        <begin position="28"/>
        <end position="129"/>
    </location>
</feature>
<dbReference type="InterPro" id="IPR034100">
    <property type="entry name" value="Sm_F"/>
</dbReference>
<evidence type="ECO:0000256" key="1">
    <source>
        <dbReference type="ARBA" id="ARBA00004123"/>
    </source>
</evidence>
<dbReference type="Proteomes" id="UP000501690">
    <property type="component" value="Linkage Group LG11"/>
</dbReference>
<keyword evidence="14" id="KW-1185">Reference proteome</keyword>
<dbReference type="InterPro" id="IPR001163">
    <property type="entry name" value="Sm_dom_euk/arc"/>
</dbReference>
<dbReference type="GO" id="GO:0005681">
    <property type="term" value="C:spliceosomal complex"/>
    <property type="evidence" value="ECO:0007669"/>
    <property type="project" value="UniProtKB-KW"/>
</dbReference>
<evidence type="ECO:0000256" key="2">
    <source>
        <dbReference type="ARBA" id="ARBA00007927"/>
    </source>
</evidence>
<dbReference type="Pfam" id="PF13414">
    <property type="entry name" value="TPR_11"/>
    <property type="match status" value="1"/>
</dbReference>
<protein>
    <recommendedName>
        <fullName evidence="9">Sm protein F</fullName>
    </recommendedName>
</protein>
<evidence type="ECO:0000313" key="14">
    <source>
        <dbReference type="Proteomes" id="UP000501690"/>
    </source>
</evidence>
<evidence type="ECO:0000256" key="7">
    <source>
        <dbReference type="ARBA" id="ARBA00023242"/>
    </source>
</evidence>
<dbReference type="Pfam" id="PF13432">
    <property type="entry name" value="TPR_16"/>
    <property type="match status" value="2"/>
</dbReference>
<dbReference type="GO" id="GO:0003723">
    <property type="term" value="F:RNA binding"/>
    <property type="evidence" value="ECO:0007669"/>
    <property type="project" value="UniProtKB-KW"/>
</dbReference>
<dbReference type="Gene3D" id="2.30.30.100">
    <property type="match status" value="1"/>
</dbReference>
<dbReference type="EMBL" id="CP039355">
    <property type="protein sequence ID" value="QCE15880.1"/>
    <property type="molecule type" value="Genomic_DNA"/>
</dbReference>
<organism evidence="13 14">
    <name type="scientific">Vigna unguiculata</name>
    <name type="common">Cowpea</name>
    <dbReference type="NCBI Taxonomy" id="3917"/>
    <lineage>
        <taxon>Eukaryota</taxon>
        <taxon>Viridiplantae</taxon>
        <taxon>Streptophyta</taxon>
        <taxon>Embryophyta</taxon>
        <taxon>Tracheophyta</taxon>
        <taxon>Spermatophyta</taxon>
        <taxon>Magnoliopsida</taxon>
        <taxon>eudicotyledons</taxon>
        <taxon>Gunneridae</taxon>
        <taxon>Pentapetalae</taxon>
        <taxon>rosids</taxon>
        <taxon>fabids</taxon>
        <taxon>Fabales</taxon>
        <taxon>Fabaceae</taxon>
        <taxon>Papilionoideae</taxon>
        <taxon>50 kb inversion clade</taxon>
        <taxon>NPAAA clade</taxon>
        <taxon>indigoferoid/millettioid clade</taxon>
        <taxon>Phaseoleae</taxon>
        <taxon>Vigna</taxon>
    </lineage>
</organism>
<keyword evidence="10" id="KW-0802">TPR repeat</keyword>
<evidence type="ECO:0000256" key="8">
    <source>
        <dbReference type="ARBA" id="ARBA00023274"/>
    </source>
</evidence>
<evidence type="ECO:0000256" key="4">
    <source>
        <dbReference type="ARBA" id="ARBA00022728"/>
    </source>
</evidence>
<evidence type="ECO:0000256" key="9">
    <source>
        <dbReference type="ARBA" id="ARBA00030144"/>
    </source>
</evidence>
<dbReference type="Gene3D" id="1.25.40.10">
    <property type="entry name" value="Tetratricopeptide repeat domain"/>
    <property type="match status" value="1"/>
</dbReference>
<feature type="compositionally biased region" description="Basic and acidic residues" evidence="11">
    <location>
        <begin position="50"/>
        <end position="68"/>
    </location>
</feature>
<dbReference type="GO" id="GO:0000398">
    <property type="term" value="P:mRNA splicing, via spliceosome"/>
    <property type="evidence" value="ECO:0007669"/>
    <property type="project" value="InterPro"/>
</dbReference>
<dbReference type="CDD" id="cd02947">
    <property type="entry name" value="TRX_family"/>
    <property type="match status" value="1"/>
</dbReference>
<comment type="similarity">
    <text evidence="2">Belongs to the snRNP Sm proteins family. SmF/LSm6 subfamily.</text>
</comment>
<dbReference type="PROSITE" id="PS50005">
    <property type="entry name" value="TPR"/>
    <property type="match status" value="2"/>
</dbReference>
<keyword evidence="4" id="KW-0747">Spliceosome</keyword>
<sequence>MEGKAKDKVDFDLGCGLVGRIFHLKTSNRTRKSSVHSLPLKPCNAAQQRDQAKNEFKPPLNHEPKVPRDTANGINPTLKGEQNPARKSTSSHRAPSAYRNIPNGRPSDAARTSIQQNHDPNEESKNSGNSLELARISTGGSHHQNNETKSPAKDFVLPITGNLLVNNSPRTSVTKSKELNSMSGSSPYSSNGNKGVMGNIMRKNSDELLQFRSPRNNRADPEVMKSMGNEAYKLGRFEEALILYDRAIALDSNKATYHCNKSAALIGLGRFLQAIVECQEAIRLEPSYSRAHNRLATIYFRLGEAEKALNCNETSPCVDSVLSLQAQTLQNHLSKCTEARKVKEWKAILKETQAAVSLGADSAPQVYCLQTEALLKLQRHQEAYATFEKMPKFDLDSCKKIFGPARTAYLMMIAAQIYLAAGRFEDAVTTSEKAGKLDPSSFEVNAVVRRARAVTSARMSGNLLFKASKFTEACGVYNEGLEHDPYNSVLLCNRAACRSKLGQFEKAIEDCNVALVLQPSYSKARLRRADCNAKLERWEAAIQDYEMLLREKPGDEEVARALFETQLQLKMLRGEDIKDLKFGSNLFFISSNDRFRHYVTSPGMSVVLFCNKTTHKQVLLVLEQTCKRFPSVNFLKVEIEDHPYLAKSEGVNCIPAFKIYKNGSRDQVLAIGFLAEHSKHSTMATIPVNPKPFLNNLTGKPVIVKLKWGMEYKGYLVSVDSYMNLQLANTEEYIEGQFTGNLGEILIRCNNVLYLRGVPEDEEIEEAAED</sequence>
<dbReference type="InterPro" id="IPR044534">
    <property type="entry name" value="TTL1-4"/>
</dbReference>
<dbReference type="SMART" id="SM00028">
    <property type="entry name" value="TPR"/>
    <property type="match status" value="7"/>
</dbReference>
<dbReference type="GO" id="GO:0005737">
    <property type="term" value="C:cytoplasm"/>
    <property type="evidence" value="ECO:0007669"/>
    <property type="project" value="TreeGrafter"/>
</dbReference>
<keyword evidence="5" id="KW-0694">RNA-binding</keyword>
<dbReference type="SMART" id="SM00651">
    <property type="entry name" value="Sm"/>
    <property type="match status" value="1"/>
</dbReference>
<accession>A0A4D6NPR5</accession>